<feature type="compositionally biased region" description="Basic and acidic residues" evidence="2">
    <location>
        <begin position="678"/>
        <end position="695"/>
    </location>
</feature>
<organism evidence="4 6">
    <name type="scientific">Bombyx mandarina</name>
    <name type="common">Wild silk moth</name>
    <name type="synonym">Wild silkworm</name>
    <dbReference type="NCBI Taxonomy" id="7092"/>
    <lineage>
        <taxon>Eukaryota</taxon>
        <taxon>Metazoa</taxon>
        <taxon>Ecdysozoa</taxon>
        <taxon>Arthropoda</taxon>
        <taxon>Hexapoda</taxon>
        <taxon>Insecta</taxon>
        <taxon>Pterygota</taxon>
        <taxon>Neoptera</taxon>
        <taxon>Endopterygota</taxon>
        <taxon>Lepidoptera</taxon>
        <taxon>Glossata</taxon>
        <taxon>Ditrysia</taxon>
        <taxon>Bombycoidea</taxon>
        <taxon>Bombycidae</taxon>
        <taxon>Bombycinae</taxon>
        <taxon>Bombyx</taxon>
    </lineage>
</organism>
<dbReference type="SMART" id="SM00355">
    <property type="entry name" value="ZnF_C2H2"/>
    <property type="match status" value="6"/>
</dbReference>
<dbReference type="Proteomes" id="UP000504629">
    <property type="component" value="Unplaced"/>
</dbReference>
<evidence type="ECO:0000256" key="2">
    <source>
        <dbReference type="SAM" id="MobiDB-lite"/>
    </source>
</evidence>
<keyword evidence="4" id="KW-1185">Reference proteome</keyword>
<feature type="region of interest" description="Disordered" evidence="2">
    <location>
        <begin position="841"/>
        <end position="865"/>
    </location>
</feature>
<dbReference type="OrthoDB" id="10066279at2759"/>
<feature type="region of interest" description="Disordered" evidence="2">
    <location>
        <begin position="625"/>
        <end position="721"/>
    </location>
</feature>
<protein>
    <submittedName>
        <fullName evidence="5 6">Uncharacterized protein LOC114243664</fullName>
    </submittedName>
</protein>
<dbReference type="PANTHER" id="PTHR21020">
    <property type="entry name" value="ZINC FINGER PROTEIN 800"/>
    <property type="match status" value="1"/>
</dbReference>
<dbReference type="RefSeq" id="XP_028031037.1">
    <property type="nucleotide sequence ID" value="XM_028175236.1"/>
</dbReference>
<feature type="domain" description="C2H2-type" evidence="3">
    <location>
        <begin position="258"/>
        <end position="286"/>
    </location>
</feature>
<dbReference type="GeneID" id="114243664"/>
<dbReference type="PROSITE" id="PS50157">
    <property type="entry name" value="ZINC_FINGER_C2H2_2"/>
    <property type="match status" value="2"/>
</dbReference>
<evidence type="ECO:0000313" key="5">
    <source>
        <dbReference type="RefSeq" id="XP_028031037.1"/>
    </source>
</evidence>
<evidence type="ECO:0000313" key="6">
    <source>
        <dbReference type="RefSeq" id="XP_028031038.1"/>
    </source>
</evidence>
<dbReference type="SUPFAM" id="SSF57667">
    <property type="entry name" value="beta-beta-alpha zinc fingers"/>
    <property type="match status" value="1"/>
</dbReference>
<feature type="compositionally biased region" description="Basic and acidic residues" evidence="2">
    <location>
        <begin position="496"/>
        <end position="508"/>
    </location>
</feature>
<feature type="region of interest" description="Disordered" evidence="2">
    <location>
        <begin position="1"/>
        <end position="32"/>
    </location>
</feature>
<keyword evidence="1" id="KW-0862">Zinc</keyword>
<feature type="compositionally biased region" description="Low complexity" evidence="2">
    <location>
        <begin position="642"/>
        <end position="660"/>
    </location>
</feature>
<keyword evidence="1" id="KW-0863">Zinc-finger</keyword>
<feature type="domain" description="C2H2-type" evidence="3">
    <location>
        <begin position="76"/>
        <end position="103"/>
    </location>
</feature>
<gene>
    <name evidence="5 6" type="primary">LOC114243664</name>
</gene>
<dbReference type="PROSITE" id="PS00028">
    <property type="entry name" value="ZINC_FINGER_C2H2_1"/>
    <property type="match status" value="2"/>
</dbReference>
<feature type="region of interest" description="Disordered" evidence="2">
    <location>
        <begin position="1023"/>
        <end position="1047"/>
    </location>
</feature>
<dbReference type="InterPro" id="IPR013087">
    <property type="entry name" value="Znf_C2H2_type"/>
</dbReference>
<feature type="region of interest" description="Disordered" evidence="2">
    <location>
        <begin position="455"/>
        <end position="514"/>
    </location>
</feature>
<feature type="compositionally biased region" description="Basic and acidic residues" evidence="2">
    <location>
        <begin position="845"/>
        <end position="859"/>
    </location>
</feature>
<dbReference type="AlphaFoldDB" id="A0A6J2JP30"/>
<dbReference type="InterPro" id="IPR039149">
    <property type="entry name" value="ZNF800"/>
</dbReference>
<dbReference type="InterPro" id="IPR036236">
    <property type="entry name" value="Znf_C2H2_sf"/>
</dbReference>
<proteinExistence type="predicted"/>
<dbReference type="RefSeq" id="XP_028031038.1">
    <property type="nucleotide sequence ID" value="XM_028175237.1"/>
</dbReference>
<sequence length="1101" mass="125054">MAGNKVNTKSKGKEDKSKSNNRGNGQTNEENELPDYALLRKPILTSITSFGQARKIFDLATEELKNLLSNECDILYECKVCRNIFRSLANFVSHKRVYCKEKFSTTIHGHFVKATSALKELMKIKHLEEEYQESLKESVTEDAEQSDSDERIPLSKDLTEIVEKIAHKNKCKNKSEETQVVLQKIPNSSVAVFQTVEEDESSQNDNIQKQVKEIEKITSRDVAVLQSDGNFTIQRSMPHNTENVIQISDDENDDTGVLKCKTCDLQFSTLKTLKFHMKYKHLESRLVYPCPDCLEIFSTSWSVYRHLFKVHRKTAAQIRRLRESIQSKAFRMNNPPASYERRKNNAKAAAANKITEEERIDQENQAWMDNMEGDGEVPRCGGCGRAFERRAALAAHTHTCLTRTRALAAIRRTDRADSKRIEIQIRKDYNKGEPSIFQLPLKPVDADENKVVVRDEAKEEINGSKSPQIEEQEKEEEEEEKEADESMEVSEEEREPSESPEKTEERPRNVTPEPIIRLPFAQHLEKSNLMALKQKIKPHIEMDSLLCKKCETKFNNAHELFDHAASHHNWMRYACKLCNFKHYCFENLPEHVKVVHKLKGDKDFVYSTVKAINGPEALEMCRIEEDSNISNDTSPDSRRPSRCSSDSSRLSDDSSSSSTRVEIGTRKRKLHHSKIQRRREPTIIDNDETKEKESNTGENVSPSKIIEENSSDIDDASENLSKKQKIVTTTVASRRPVRRRTKRKNEDFEYDLSNLLKMEAQGYRDSQSVVTTKANQTKKKIQEPAVNYDSFNKECSGAFLLLCKKSVEKSAAHMKITNFPVVVNVQKERRLSNIFVRPLLPKSVPKNDKTSPKKDKETDSSPTIESVFYKSKDDGAKITEKGNLNQKESVEITNSNKDQQNVTSELSKNSVNVPPLLPVKFRRQSLEVINNPLINKNIKDFTKAGMKTKILVIKPIKNQDSAKGINTPLKFQTIKLKDANKQIPGEEKMSDQVVVVKVPKVPECALPRPTAELASVNEIAPVIPNSTTSSDKSDDNKNISPNNFDKDTVLKIGESNNKISSIADTKCAKQSDDCNIDSSNTNNTISKQNDLVKVVSESSKL</sequence>
<keyword evidence="1" id="KW-0479">Metal-binding</keyword>
<evidence type="ECO:0000313" key="4">
    <source>
        <dbReference type="Proteomes" id="UP000504629"/>
    </source>
</evidence>
<name>A0A6J2JP30_BOMMA</name>
<reference evidence="5 6" key="1">
    <citation type="submission" date="2025-04" db="UniProtKB">
        <authorList>
            <consortium name="RefSeq"/>
        </authorList>
    </citation>
    <scope>IDENTIFICATION</scope>
    <source>
        <tissue evidence="5 6">Silk gland</tissue>
    </source>
</reference>
<feature type="compositionally biased region" description="Acidic residues" evidence="2">
    <location>
        <begin position="470"/>
        <end position="495"/>
    </location>
</feature>
<dbReference type="GO" id="GO:0008270">
    <property type="term" value="F:zinc ion binding"/>
    <property type="evidence" value="ECO:0007669"/>
    <property type="project" value="UniProtKB-KW"/>
</dbReference>
<dbReference type="Gene3D" id="3.30.160.60">
    <property type="entry name" value="Classic Zinc Finger"/>
    <property type="match status" value="2"/>
</dbReference>
<dbReference type="KEGG" id="bman:114243664"/>
<evidence type="ECO:0000259" key="3">
    <source>
        <dbReference type="PROSITE" id="PS50157"/>
    </source>
</evidence>
<feature type="compositionally biased region" description="Polar residues" evidence="2">
    <location>
        <begin position="882"/>
        <end position="908"/>
    </location>
</feature>
<dbReference type="PANTHER" id="PTHR21020:SF0">
    <property type="entry name" value="ZINC FINGER PROTEIN 800"/>
    <property type="match status" value="1"/>
</dbReference>
<feature type="compositionally biased region" description="Basic residues" evidence="2">
    <location>
        <begin position="666"/>
        <end position="677"/>
    </location>
</feature>
<evidence type="ECO:0000256" key="1">
    <source>
        <dbReference type="PROSITE-ProRule" id="PRU00042"/>
    </source>
</evidence>
<feature type="region of interest" description="Disordered" evidence="2">
    <location>
        <begin position="879"/>
        <end position="908"/>
    </location>
</feature>
<accession>A0A6J2JP30</accession>